<accession>A0A5B8IN03</accession>
<dbReference type="RefSeq" id="WP_146483409.1">
    <property type="nucleotide sequence ID" value="NZ_CP042266.1"/>
</dbReference>
<gene>
    <name evidence="1" type="ORF">FQU76_29675</name>
</gene>
<name>A0A5B8IN03_9ACTN</name>
<dbReference type="Proteomes" id="UP000320580">
    <property type="component" value="Chromosome"/>
</dbReference>
<dbReference type="OrthoDB" id="4014278at2"/>
<keyword evidence="2" id="KW-1185">Reference proteome</keyword>
<dbReference type="EMBL" id="CP042266">
    <property type="protein sequence ID" value="QDY80012.1"/>
    <property type="molecule type" value="Genomic_DNA"/>
</dbReference>
<dbReference type="KEGG" id="sqz:FQU76_29675"/>
<evidence type="ECO:0000313" key="1">
    <source>
        <dbReference type="EMBL" id="QDY80012.1"/>
    </source>
</evidence>
<organism evidence="1 2">
    <name type="scientific">Streptomyces qinzhouensis</name>
    <dbReference type="NCBI Taxonomy" id="2599401"/>
    <lineage>
        <taxon>Bacteria</taxon>
        <taxon>Bacillati</taxon>
        <taxon>Actinomycetota</taxon>
        <taxon>Actinomycetes</taxon>
        <taxon>Kitasatosporales</taxon>
        <taxon>Streptomycetaceae</taxon>
        <taxon>Streptomyces</taxon>
    </lineage>
</organism>
<evidence type="ECO:0000313" key="2">
    <source>
        <dbReference type="Proteomes" id="UP000320580"/>
    </source>
</evidence>
<reference evidence="1 2" key="1">
    <citation type="submission" date="2019-07" db="EMBL/GenBank/DDBJ databases">
        <authorList>
            <person name="Zhu P."/>
        </authorList>
    </citation>
    <scope>NUCLEOTIDE SEQUENCE [LARGE SCALE GENOMIC DNA]</scope>
    <source>
        <strain evidence="1 2">SSL-25</strain>
    </source>
</reference>
<protein>
    <submittedName>
        <fullName evidence="1">Uncharacterized protein</fullName>
    </submittedName>
</protein>
<proteinExistence type="predicted"/>
<sequence>MAVKAPALPRTRRSEPERDPLTLWEAAVIATYQVAFNRRAGTTALLVPHLVTEQLLACASYDMPV</sequence>
<dbReference type="AlphaFoldDB" id="A0A5B8IN03"/>